<protein>
    <submittedName>
        <fullName evidence="1">Putative metal-binding protein</fullName>
    </submittedName>
</protein>
<reference evidence="1 2" key="1">
    <citation type="submission" date="2015-07" db="EMBL/GenBank/DDBJ databases">
        <authorList>
            <person name="Noorani M."/>
        </authorList>
    </citation>
    <scope>NUCLEOTIDE SEQUENCE [LARGE SCALE GENOMIC DNA]</scope>
    <source>
        <strain evidence="1 2">CECT 5088</strain>
    </source>
</reference>
<sequence length="101" mass="10514">MIVCGGCLPERTEKMVAALRSAVPDCPVEVAACLNACGQPVSLAFRAPGRAVYLFAGTDPVDQAAEVAAFVGLWRSAPRGVVTDARPCGRLRTTLRGCIPA</sequence>
<organism evidence="1 2">
    <name type="scientific">Jannaschia rubra</name>
    <dbReference type="NCBI Taxonomy" id="282197"/>
    <lineage>
        <taxon>Bacteria</taxon>
        <taxon>Pseudomonadati</taxon>
        <taxon>Pseudomonadota</taxon>
        <taxon>Alphaproteobacteria</taxon>
        <taxon>Rhodobacterales</taxon>
        <taxon>Roseobacteraceae</taxon>
        <taxon>Jannaschia</taxon>
    </lineage>
</organism>
<proteinExistence type="predicted"/>
<evidence type="ECO:0000313" key="2">
    <source>
        <dbReference type="Proteomes" id="UP000048908"/>
    </source>
</evidence>
<evidence type="ECO:0000313" key="1">
    <source>
        <dbReference type="EMBL" id="CTQ33765.1"/>
    </source>
</evidence>
<dbReference type="Proteomes" id="UP000048908">
    <property type="component" value="Unassembled WGS sequence"/>
</dbReference>
<gene>
    <name evidence="1" type="ORF">JAN5088_02551</name>
</gene>
<accession>A0A0M6XU82</accession>
<dbReference type="Pfam" id="PF07845">
    <property type="entry name" value="DUF1636"/>
    <property type="match status" value="1"/>
</dbReference>
<dbReference type="InterPro" id="IPR012863">
    <property type="entry name" value="DUF1636"/>
</dbReference>
<dbReference type="AlphaFoldDB" id="A0A0M6XU82"/>
<dbReference type="STRING" id="282197.SAMN04488517_102600"/>
<name>A0A0M6XU82_9RHOB</name>
<keyword evidence="2" id="KW-1185">Reference proteome</keyword>
<dbReference type="EMBL" id="CXPG01000020">
    <property type="protein sequence ID" value="CTQ33765.1"/>
    <property type="molecule type" value="Genomic_DNA"/>
</dbReference>